<reference evidence="3" key="2">
    <citation type="submission" date="2021-04" db="EMBL/GenBank/DDBJ databases">
        <authorList>
            <person name="Gilroy R."/>
        </authorList>
    </citation>
    <scope>NUCLEOTIDE SEQUENCE</scope>
    <source>
        <strain evidence="3">26628</strain>
    </source>
</reference>
<keyword evidence="2" id="KW-0472">Membrane</keyword>
<keyword evidence="1" id="KW-0175">Coiled coil</keyword>
<feature type="coiled-coil region" evidence="1">
    <location>
        <begin position="45"/>
        <end position="79"/>
    </location>
</feature>
<keyword evidence="2" id="KW-1133">Transmembrane helix</keyword>
<feature type="transmembrane region" description="Helical" evidence="2">
    <location>
        <begin position="239"/>
        <end position="258"/>
    </location>
</feature>
<dbReference type="EMBL" id="DXFD01000062">
    <property type="protein sequence ID" value="HIX46895.1"/>
    <property type="molecule type" value="Genomic_DNA"/>
</dbReference>
<organism evidence="3 4">
    <name type="scientific">Candidatus Borkfalkia faecigallinarum</name>
    <dbReference type="NCBI Taxonomy" id="2838509"/>
    <lineage>
        <taxon>Bacteria</taxon>
        <taxon>Bacillati</taxon>
        <taxon>Bacillota</taxon>
        <taxon>Clostridia</taxon>
        <taxon>Christensenellales</taxon>
        <taxon>Christensenellaceae</taxon>
        <taxon>Candidatus Borkfalkia</taxon>
    </lineage>
</organism>
<proteinExistence type="predicted"/>
<evidence type="ECO:0000256" key="2">
    <source>
        <dbReference type="SAM" id="Phobius"/>
    </source>
</evidence>
<dbReference type="Proteomes" id="UP000824249">
    <property type="component" value="Unassembled WGS sequence"/>
</dbReference>
<dbReference type="AlphaFoldDB" id="A0A9D1VTW1"/>
<accession>A0A9D1VTW1</accession>
<evidence type="ECO:0000313" key="4">
    <source>
        <dbReference type="Proteomes" id="UP000824249"/>
    </source>
</evidence>
<keyword evidence="2" id="KW-0812">Transmembrane</keyword>
<feature type="transmembrane region" description="Helical" evidence="2">
    <location>
        <begin position="264"/>
        <end position="285"/>
    </location>
</feature>
<gene>
    <name evidence="3" type="ORF">H9737_04295</name>
</gene>
<feature type="transmembrane region" description="Helical" evidence="2">
    <location>
        <begin position="128"/>
        <end position="149"/>
    </location>
</feature>
<evidence type="ECO:0000313" key="3">
    <source>
        <dbReference type="EMBL" id="HIX46895.1"/>
    </source>
</evidence>
<reference evidence="3" key="1">
    <citation type="journal article" date="2021" name="PeerJ">
        <title>Extensive microbial diversity within the chicken gut microbiome revealed by metagenomics and culture.</title>
        <authorList>
            <person name="Gilroy R."/>
            <person name="Ravi A."/>
            <person name="Getino M."/>
            <person name="Pursley I."/>
            <person name="Horton D.L."/>
            <person name="Alikhan N.F."/>
            <person name="Baker D."/>
            <person name="Gharbi K."/>
            <person name="Hall N."/>
            <person name="Watson M."/>
            <person name="Adriaenssens E.M."/>
            <person name="Foster-Nyarko E."/>
            <person name="Jarju S."/>
            <person name="Secka A."/>
            <person name="Antonio M."/>
            <person name="Oren A."/>
            <person name="Chaudhuri R.R."/>
            <person name="La Ragione R."/>
            <person name="Hildebrand F."/>
            <person name="Pallen M.J."/>
        </authorList>
    </citation>
    <scope>NUCLEOTIDE SEQUENCE</scope>
    <source>
        <strain evidence="3">26628</strain>
    </source>
</reference>
<evidence type="ECO:0000256" key="1">
    <source>
        <dbReference type="SAM" id="Coils"/>
    </source>
</evidence>
<name>A0A9D1VTW1_9FIRM</name>
<feature type="transmembrane region" description="Helical" evidence="2">
    <location>
        <begin position="205"/>
        <end position="227"/>
    </location>
</feature>
<comment type="caution">
    <text evidence="3">The sequence shown here is derived from an EMBL/GenBank/DDBJ whole genome shotgun (WGS) entry which is preliminary data.</text>
</comment>
<sequence>MDESALRCPHCGELADGDTDELLARMRASVTRCRDELSSPQAVIAADEERERATMLSELEQLRGEVHMLRGELEQLRSAQRALVLQAAQASPVVYTQPYEAESRARFRPFYKRIAPPRKKGRSRNRMVIASLSLVLLALSIVCFFLPWVNGETSFTGFGALTYLFGFSDGAGAAYSVYLSEVVGVHVFSANETVSNLCRAICSNLLLYGTPLYAASLLLGLPLAASVPGRVRIASWHRFFAWLAFASSALLFAMISWASGFAGVSVWFLAGGIADFLRGVLLIFYRGKWEYWGGLHN</sequence>
<protein>
    <submittedName>
        <fullName evidence="3">Uncharacterized protein</fullName>
    </submittedName>
</protein>